<sequence>MLARLGYVKRLPRGWRCFTAIVLLLAKRQVVLLRGSVMPSTFVTWLWDMTYCDTARELYASLQPPMSRQRDIWQSLRDYFLTESDEEHEEVGDVSP</sequence>
<evidence type="ECO:0000313" key="1">
    <source>
        <dbReference type="EMBL" id="KAJ1156533.1"/>
    </source>
</evidence>
<gene>
    <name evidence="1" type="ORF">NDU88_009252</name>
</gene>
<name>A0AAV7RX38_PLEWA</name>
<keyword evidence="2" id="KW-1185">Reference proteome</keyword>
<proteinExistence type="predicted"/>
<protein>
    <submittedName>
        <fullName evidence="1">Uncharacterized protein</fullName>
    </submittedName>
</protein>
<organism evidence="1 2">
    <name type="scientific">Pleurodeles waltl</name>
    <name type="common">Iberian ribbed newt</name>
    <dbReference type="NCBI Taxonomy" id="8319"/>
    <lineage>
        <taxon>Eukaryota</taxon>
        <taxon>Metazoa</taxon>
        <taxon>Chordata</taxon>
        <taxon>Craniata</taxon>
        <taxon>Vertebrata</taxon>
        <taxon>Euteleostomi</taxon>
        <taxon>Amphibia</taxon>
        <taxon>Batrachia</taxon>
        <taxon>Caudata</taxon>
        <taxon>Salamandroidea</taxon>
        <taxon>Salamandridae</taxon>
        <taxon>Pleurodelinae</taxon>
        <taxon>Pleurodeles</taxon>
    </lineage>
</organism>
<dbReference type="Proteomes" id="UP001066276">
    <property type="component" value="Chromosome 5"/>
</dbReference>
<dbReference type="AlphaFoldDB" id="A0AAV7RX38"/>
<reference evidence="1" key="1">
    <citation type="journal article" date="2022" name="bioRxiv">
        <title>Sequencing and chromosome-scale assembly of the giantPleurodeles waltlgenome.</title>
        <authorList>
            <person name="Brown T."/>
            <person name="Elewa A."/>
            <person name="Iarovenko S."/>
            <person name="Subramanian E."/>
            <person name="Araus A.J."/>
            <person name="Petzold A."/>
            <person name="Susuki M."/>
            <person name="Suzuki K.-i.T."/>
            <person name="Hayashi T."/>
            <person name="Toyoda A."/>
            <person name="Oliveira C."/>
            <person name="Osipova E."/>
            <person name="Leigh N.D."/>
            <person name="Simon A."/>
            <person name="Yun M.H."/>
        </authorList>
    </citation>
    <scope>NUCLEOTIDE SEQUENCE</scope>
    <source>
        <strain evidence="1">20211129_DDA</strain>
        <tissue evidence="1">Liver</tissue>
    </source>
</reference>
<evidence type="ECO:0000313" key="2">
    <source>
        <dbReference type="Proteomes" id="UP001066276"/>
    </source>
</evidence>
<comment type="caution">
    <text evidence="1">The sequence shown here is derived from an EMBL/GenBank/DDBJ whole genome shotgun (WGS) entry which is preliminary data.</text>
</comment>
<dbReference type="EMBL" id="JANPWB010000009">
    <property type="protein sequence ID" value="KAJ1156533.1"/>
    <property type="molecule type" value="Genomic_DNA"/>
</dbReference>
<accession>A0AAV7RX38</accession>